<dbReference type="SMART" id="SM00530">
    <property type="entry name" value="HTH_XRE"/>
    <property type="match status" value="1"/>
</dbReference>
<dbReference type="EMBL" id="JACQCQ010000009">
    <property type="protein sequence ID" value="MBI3627673.1"/>
    <property type="molecule type" value="Genomic_DNA"/>
</dbReference>
<protein>
    <submittedName>
        <fullName evidence="3">Helix-turn-helix transcriptional regulator</fullName>
    </submittedName>
</protein>
<evidence type="ECO:0000313" key="3">
    <source>
        <dbReference type="EMBL" id="MBI3627673.1"/>
    </source>
</evidence>
<comment type="caution">
    <text evidence="3">The sequence shown here is derived from an EMBL/GenBank/DDBJ whole genome shotgun (WGS) entry which is preliminary data.</text>
</comment>
<feature type="domain" description="HTH cro/C1-type" evidence="2">
    <location>
        <begin position="12"/>
        <end position="67"/>
    </location>
</feature>
<dbReference type="PROSITE" id="PS50943">
    <property type="entry name" value="HTH_CROC1"/>
    <property type="match status" value="1"/>
</dbReference>
<dbReference type="GO" id="GO:0005829">
    <property type="term" value="C:cytosol"/>
    <property type="evidence" value="ECO:0007669"/>
    <property type="project" value="TreeGrafter"/>
</dbReference>
<evidence type="ECO:0000256" key="1">
    <source>
        <dbReference type="ARBA" id="ARBA00023125"/>
    </source>
</evidence>
<organism evidence="3 4">
    <name type="scientific">Candidatus Sungiibacteriota bacterium</name>
    <dbReference type="NCBI Taxonomy" id="2750080"/>
    <lineage>
        <taxon>Bacteria</taxon>
        <taxon>Candidatus Sungiibacteriota</taxon>
    </lineage>
</organism>
<dbReference type="PANTHER" id="PTHR46797">
    <property type="entry name" value="HTH-TYPE TRANSCRIPTIONAL REGULATOR"/>
    <property type="match status" value="1"/>
</dbReference>
<dbReference type="InterPro" id="IPR010982">
    <property type="entry name" value="Lambda_DNA-bd_dom_sf"/>
</dbReference>
<evidence type="ECO:0000259" key="2">
    <source>
        <dbReference type="PROSITE" id="PS50943"/>
    </source>
</evidence>
<dbReference type="CDD" id="cd00093">
    <property type="entry name" value="HTH_XRE"/>
    <property type="match status" value="1"/>
</dbReference>
<dbReference type="Pfam" id="PF01381">
    <property type="entry name" value="HTH_3"/>
    <property type="match status" value="1"/>
</dbReference>
<dbReference type="InterPro" id="IPR050807">
    <property type="entry name" value="TransReg_Diox_bact_type"/>
</dbReference>
<gene>
    <name evidence="3" type="ORF">HY220_02950</name>
</gene>
<dbReference type="Gene3D" id="1.10.260.40">
    <property type="entry name" value="lambda repressor-like DNA-binding domains"/>
    <property type="match status" value="1"/>
</dbReference>
<name>A0A9D6LQ42_9BACT</name>
<sequence>MSKDQSTIGKTIRKYRQEKEMSQEALARAANLSLPTIVKIESGETPNPTIDTVKKIADALGVSLDDLIK</sequence>
<dbReference type="PANTHER" id="PTHR46797:SF1">
    <property type="entry name" value="METHYLPHOSPHONATE SYNTHASE"/>
    <property type="match status" value="1"/>
</dbReference>
<dbReference type="AlphaFoldDB" id="A0A9D6LQ42"/>
<dbReference type="InterPro" id="IPR001387">
    <property type="entry name" value="Cro/C1-type_HTH"/>
</dbReference>
<accession>A0A9D6LQ42</accession>
<reference evidence="3" key="1">
    <citation type="submission" date="2020-07" db="EMBL/GenBank/DDBJ databases">
        <title>Huge and variable diversity of episymbiotic CPR bacteria and DPANN archaea in groundwater ecosystems.</title>
        <authorList>
            <person name="He C.Y."/>
            <person name="Keren R."/>
            <person name="Whittaker M."/>
            <person name="Farag I.F."/>
            <person name="Doudna J."/>
            <person name="Cate J.H.D."/>
            <person name="Banfield J.F."/>
        </authorList>
    </citation>
    <scope>NUCLEOTIDE SEQUENCE</scope>
    <source>
        <strain evidence="3">NC_groundwater_972_Pr1_S-0.2um_49_27</strain>
    </source>
</reference>
<evidence type="ECO:0000313" key="4">
    <source>
        <dbReference type="Proteomes" id="UP000808388"/>
    </source>
</evidence>
<dbReference type="SUPFAM" id="SSF47413">
    <property type="entry name" value="lambda repressor-like DNA-binding domains"/>
    <property type="match status" value="1"/>
</dbReference>
<keyword evidence="1" id="KW-0238">DNA-binding</keyword>
<dbReference type="Proteomes" id="UP000808388">
    <property type="component" value="Unassembled WGS sequence"/>
</dbReference>
<proteinExistence type="predicted"/>
<dbReference type="GO" id="GO:0003700">
    <property type="term" value="F:DNA-binding transcription factor activity"/>
    <property type="evidence" value="ECO:0007669"/>
    <property type="project" value="TreeGrafter"/>
</dbReference>
<dbReference type="GO" id="GO:0003677">
    <property type="term" value="F:DNA binding"/>
    <property type="evidence" value="ECO:0007669"/>
    <property type="project" value="UniProtKB-KW"/>
</dbReference>